<organism evidence="1 2">
    <name type="scientific">Elizabethkingia anophelis NUHP1</name>
    <dbReference type="NCBI Taxonomy" id="1338011"/>
    <lineage>
        <taxon>Bacteria</taxon>
        <taxon>Pseudomonadati</taxon>
        <taxon>Bacteroidota</taxon>
        <taxon>Flavobacteriia</taxon>
        <taxon>Flavobacteriales</taxon>
        <taxon>Weeksellaceae</taxon>
        <taxon>Elizabethkingia</taxon>
    </lineage>
</organism>
<dbReference type="STRING" id="1338011.BD94_4028"/>
<name>A0A077EMW2_9FLAO</name>
<dbReference type="RefSeq" id="WP_009086452.1">
    <property type="nucleotide sequence ID" value="NZ_CP007547.1"/>
</dbReference>
<dbReference type="eggNOG" id="ENOG502ZK0V">
    <property type="taxonomic scope" value="Bacteria"/>
</dbReference>
<evidence type="ECO:0008006" key="3">
    <source>
        <dbReference type="Google" id="ProtNLM"/>
    </source>
</evidence>
<evidence type="ECO:0000313" key="1">
    <source>
        <dbReference type="EMBL" id="AIL47803.1"/>
    </source>
</evidence>
<dbReference type="Proteomes" id="UP000028933">
    <property type="component" value="Chromosome"/>
</dbReference>
<dbReference type="HOGENOM" id="CLU_2395074_0_0_10"/>
<dbReference type="KEGG" id="eao:BD94_4028"/>
<reference evidence="1" key="2">
    <citation type="journal article" date="2015" name="Genome Biol. Evol.">
        <title>Complete Genome Sequence and Transcriptomic Analysis of the Novel Pathogen Elizabethkingia anophelis in Response to Oxidative Stress.</title>
        <authorList>
            <person name="Li Y."/>
            <person name="Liu Y."/>
            <person name="Chew S.C."/>
            <person name="Tay M."/>
            <person name="Salido M.M."/>
            <person name="Teo J."/>
            <person name="Lauro F.M."/>
            <person name="Givskov M."/>
            <person name="Yang L."/>
        </authorList>
    </citation>
    <scope>NUCLEOTIDE SEQUENCE</scope>
    <source>
        <strain evidence="1">NUHP1</strain>
    </source>
</reference>
<proteinExistence type="predicted"/>
<dbReference type="AlphaFoldDB" id="A0A077EMW2"/>
<protein>
    <recommendedName>
        <fullName evidence="3">Lipoprotein</fullName>
    </recommendedName>
</protein>
<gene>
    <name evidence="1" type="ORF">BD94_4028</name>
</gene>
<dbReference type="PROSITE" id="PS51257">
    <property type="entry name" value="PROKAR_LIPOPROTEIN"/>
    <property type="match status" value="1"/>
</dbReference>
<sequence>MKNMYLSLGIAILSLTSCGAYVRSISGTTKGNLIKTVALEQGCPEDKVKIIDEVRASASATYYLDACGKKVIYKQQGFYFIEASQAKESKTVL</sequence>
<dbReference type="EMBL" id="CP007547">
    <property type="protein sequence ID" value="AIL47803.1"/>
    <property type="molecule type" value="Genomic_DNA"/>
</dbReference>
<dbReference type="GeneID" id="56685219"/>
<evidence type="ECO:0000313" key="2">
    <source>
        <dbReference type="Proteomes" id="UP000028933"/>
    </source>
</evidence>
<reference evidence="1" key="1">
    <citation type="journal article" date="2013" name="Lancet">
        <title>First case of E anophelis outbreak in an intensive-care unit.</title>
        <authorList>
            <person name="Teo J."/>
            <person name="Tan S.Y."/>
            <person name="Tay M."/>
            <person name="Ding Y."/>
            <person name="Kjelleberg S."/>
            <person name="Givskov M."/>
            <person name="Lin R.T."/>
            <person name="Yang L."/>
        </authorList>
    </citation>
    <scope>NUCLEOTIDE SEQUENCE [LARGE SCALE GENOMIC DNA]</scope>
    <source>
        <strain evidence="1">NUHP1</strain>
    </source>
</reference>
<accession>A0A077EMW2</accession>